<dbReference type="Gene3D" id="3.40.50.1220">
    <property type="entry name" value="TPP-binding domain"/>
    <property type="match status" value="1"/>
</dbReference>
<gene>
    <name evidence="1" type="ORF">C2G38_2168512</name>
</gene>
<evidence type="ECO:0000313" key="2">
    <source>
        <dbReference type="Proteomes" id="UP000266673"/>
    </source>
</evidence>
<dbReference type="InterPro" id="IPR003000">
    <property type="entry name" value="Sirtuin"/>
</dbReference>
<dbReference type="EMBL" id="QKWP01000215">
    <property type="protein sequence ID" value="RIB24479.1"/>
    <property type="molecule type" value="Genomic_DNA"/>
</dbReference>
<dbReference type="STRING" id="44941.A0A397VU17"/>
<evidence type="ECO:0000313" key="1">
    <source>
        <dbReference type="EMBL" id="RIB24479.1"/>
    </source>
</evidence>
<dbReference type="SUPFAM" id="SSF52467">
    <property type="entry name" value="DHS-like NAD/FAD-binding domain"/>
    <property type="match status" value="1"/>
</dbReference>
<keyword evidence="2" id="KW-1185">Reference proteome</keyword>
<comment type="caution">
    <text evidence="1">The sequence shown here is derived from an EMBL/GenBank/DDBJ whole genome shotgun (WGS) entry which is preliminary data.</text>
</comment>
<dbReference type="AlphaFoldDB" id="A0A397VU17"/>
<accession>A0A397VU17</accession>
<organism evidence="1 2">
    <name type="scientific">Gigaspora rosea</name>
    <dbReference type="NCBI Taxonomy" id="44941"/>
    <lineage>
        <taxon>Eukaryota</taxon>
        <taxon>Fungi</taxon>
        <taxon>Fungi incertae sedis</taxon>
        <taxon>Mucoromycota</taxon>
        <taxon>Glomeromycotina</taxon>
        <taxon>Glomeromycetes</taxon>
        <taxon>Diversisporales</taxon>
        <taxon>Gigasporaceae</taxon>
        <taxon>Gigaspora</taxon>
    </lineage>
</organism>
<proteinExistence type="predicted"/>
<dbReference type="GO" id="GO:0070403">
    <property type="term" value="F:NAD+ binding"/>
    <property type="evidence" value="ECO:0007669"/>
    <property type="project" value="InterPro"/>
</dbReference>
<name>A0A397VU17_9GLOM</name>
<protein>
    <submittedName>
        <fullName evidence="1">Uncharacterized protein</fullName>
    </submittedName>
</protein>
<dbReference type="Pfam" id="PF02146">
    <property type="entry name" value="SIR2"/>
    <property type="match status" value="1"/>
</dbReference>
<dbReference type="InterPro" id="IPR029035">
    <property type="entry name" value="DHS-like_NAD/FAD-binding_dom"/>
</dbReference>
<reference evidence="1 2" key="1">
    <citation type="submission" date="2018-06" db="EMBL/GenBank/DDBJ databases">
        <title>Comparative genomics reveals the genomic features of Rhizophagus irregularis, R. cerebriforme, R. diaphanum and Gigaspora rosea, and their symbiotic lifestyle signature.</title>
        <authorList>
            <person name="Morin E."/>
            <person name="San Clemente H."/>
            <person name="Chen E.C.H."/>
            <person name="De La Providencia I."/>
            <person name="Hainaut M."/>
            <person name="Kuo A."/>
            <person name="Kohler A."/>
            <person name="Murat C."/>
            <person name="Tang N."/>
            <person name="Roy S."/>
            <person name="Loubradou J."/>
            <person name="Henrissat B."/>
            <person name="Grigoriev I.V."/>
            <person name="Corradi N."/>
            <person name="Roux C."/>
            <person name="Martin F.M."/>
        </authorList>
    </citation>
    <scope>NUCLEOTIDE SEQUENCE [LARGE SCALE GENOMIC DNA]</scope>
    <source>
        <strain evidence="1 2">DAOM 194757</strain>
    </source>
</reference>
<dbReference type="OrthoDB" id="2919105at2759"/>
<sequence length="183" mass="20787">MEVVKLNLKSKENSLILCEVISISFIETVFFTGSLYNKIEENIQDPFALAKIYLILIYLEPKGFYSFMGELKGLIVNAESTAAHCFIKNLADMKKLSRVYTQNIDNLEELVGLDVDWQLKSQAQQSEASNFPECEERENAMIKNKVDDLILLTTETDNNPVRIPCVKGLIKDFASAVYNHKVL</sequence>
<dbReference type="Proteomes" id="UP000266673">
    <property type="component" value="Unassembled WGS sequence"/>
</dbReference>